<dbReference type="Proteomes" id="UP000002191">
    <property type="component" value="Chromosome"/>
</dbReference>
<accession>E6VUA1</accession>
<gene>
    <name evidence="1" type="ordered locus">Daes_2403</name>
</gene>
<organism evidence="1 2">
    <name type="scientific">Pseudodesulfovibrio aespoeensis (strain ATCC 700646 / DSM 10631 / Aspo-2)</name>
    <name type="common">Desulfovibrio aespoeensis</name>
    <dbReference type="NCBI Taxonomy" id="643562"/>
    <lineage>
        <taxon>Bacteria</taxon>
        <taxon>Pseudomonadati</taxon>
        <taxon>Thermodesulfobacteriota</taxon>
        <taxon>Desulfovibrionia</taxon>
        <taxon>Desulfovibrionales</taxon>
        <taxon>Desulfovibrionaceae</taxon>
    </lineage>
</organism>
<dbReference type="eggNOG" id="ENOG5032RYD">
    <property type="taxonomic scope" value="Bacteria"/>
</dbReference>
<dbReference type="EMBL" id="CP002431">
    <property type="protein sequence ID" value="ADU63408.1"/>
    <property type="molecule type" value="Genomic_DNA"/>
</dbReference>
<protein>
    <recommendedName>
        <fullName evidence="3">Bacteriophage protein</fullName>
    </recommendedName>
</protein>
<sequence length="134" mass="13720">MALSADRNTVSREGVEFQFPVAASGRIYAGGMVALDTDGNAVPASADATLTVVGRAESSADNSSGNAGDMAVTVRRGCFHYGNSAGADEITRADIGSTAYVVDDETVAKTDDTASRPAAGIIMDVDDSGVWVRI</sequence>
<evidence type="ECO:0008006" key="3">
    <source>
        <dbReference type="Google" id="ProtNLM"/>
    </source>
</evidence>
<reference evidence="2" key="1">
    <citation type="submission" date="2010-12" db="EMBL/GenBank/DDBJ databases">
        <title>Complete sequence of Desulfovibrio aespoeensis Aspo-2.</title>
        <authorList>
            <consortium name="US DOE Joint Genome Institute"/>
            <person name="Lucas S."/>
            <person name="Copeland A."/>
            <person name="Lapidus A."/>
            <person name="Cheng J.-F."/>
            <person name="Goodwin L."/>
            <person name="Pitluck S."/>
            <person name="Chertkov O."/>
            <person name="Misra M."/>
            <person name="Detter J.C."/>
            <person name="Han C."/>
            <person name="Tapia R."/>
            <person name="Land M."/>
            <person name="Hauser L."/>
            <person name="Kyrpides N."/>
            <person name="Ivanova N."/>
            <person name="Ovchinnikova G."/>
            <person name="Pedersen K."/>
            <person name="Jagevall S."/>
            <person name="Hazen T."/>
            <person name="Woyke T."/>
        </authorList>
    </citation>
    <scope>NUCLEOTIDE SEQUENCE [LARGE SCALE GENOMIC DNA]</scope>
    <source>
        <strain evidence="2">ATCC 700646 / DSM 10631 / Aspo-2</strain>
    </source>
</reference>
<reference evidence="1 2" key="2">
    <citation type="journal article" date="2014" name="Genome Announc.">
        <title>Complete Genome Sequence of the Subsurface, Mesophilic Sulfate-Reducing Bacterium Desulfovibrio aespoeensis Aspo-2.</title>
        <authorList>
            <person name="Pedersen K."/>
            <person name="Bengtsson A."/>
            <person name="Edlund J."/>
            <person name="Rabe L."/>
            <person name="Hazen T."/>
            <person name="Chakraborty R."/>
            <person name="Goodwin L."/>
            <person name="Shapiro N."/>
        </authorList>
    </citation>
    <scope>NUCLEOTIDE SEQUENCE [LARGE SCALE GENOMIC DNA]</scope>
    <source>
        <strain evidence="2">ATCC 700646 / DSM 10631 / Aspo-2</strain>
    </source>
</reference>
<evidence type="ECO:0000313" key="1">
    <source>
        <dbReference type="EMBL" id="ADU63408.1"/>
    </source>
</evidence>
<dbReference type="AlphaFoldDB" id="E6VUA1"/>
<dbReference type="HOGENOM" id="CLU_150547_0_0_7"/>
<keyword evidence="2" id="KW-1185">Reference proteome</keyword>
<name>E6VUA1_PSEA9</name>
<evidence type="ECO:0000313" key="2">
    <source>
        <dbReference type="Proteomes" id="UP000002191"/>
    </source>
</evidence>
<dbReference type="KEGG" id="das:Daes_2403"/>
<proteinExistence type="predicted"/>
<dbReference type="OrthoDB" id="5465205at2"/>
<dbReference type="STRING" id="643562.Daes_2403"/>